<gene>
    <name evidence="1" type="ORF">A2755_02235</name>
</gene>
<sequence>MENFENPIELKDYPKLEELVDVELPGEKKEEMVAKVFKDRMEEIMMFLQSVGLALDSKTEGFWEKLNQLADKGSNEHPKEFADIFLPYFDEKIKKPLFAKYTELLLDTKNKGEIEALNTWYGKVSGESEEIWRKWFNEIISLVDVRLGELVKEIKEKNDGKESEGA</sequence>
<evidence type="ECO:0000313" key="1">
    <source>
        <dbReference type="EMBL" id="OGM91201.1"/>
    </source>
</evidence>
<name>A0A1F8DRF2_9BACT</name>
<dbReference type="Proteomes" id="UP000177029">
    <property type="component" value="Unassembled WGS sequence"/>
</dbReference>
<comment type="caution">
    <text evidence="1">The sequence shown here is derived from an EMBL/GenBank/DDBJ whole genome shotgun (WGS) entry which is preliminary data.</text>
</comment>
<organism evidence="1 2">
    <name type="scientific">Candidatus Wolfebacteria bacterium RIFCSPHIGHO2_01_FULL_48_22</name>
    <dbReference type="NCBI Taxonomy" id="1802555"/>
    <lineage>
        <taxon>Bacteria</taxon>
        <taxon>Candidatus Wolfeibacteriota</taxon>
    </lineage>
</organism>
<proteinExistence type="predicted"/>
<reference evidence="1 2" key="1">
    <citation type="journal article" date="2016" name="Nat. Commun.">
        <title>Thousands of microbial genomes shed light on interconnected biogeochemical processes in an aquifer system.</title>
        <authorList>
            <person name="Anantharaman K."/>
            <person name="Brown C.T."/>
            <person name="Hug L.A."/>
            <person name="Sharon I."/>
            <person name="Castelle C.J."/>
            <person name="Probst A.J."/>
            <person name="Thomas B.C."/>
            <person name="Singh A."/>
            <person name="Wilkins M.J."/>
            <person name="Karaoz U."/>
            <person name="Brodie E.L."/>
            <person name="Williams K.H."/>
            <person name="Hubbard S.S."/>
            <person name="Banfield J.F."/>
        </authorList>
    </citation>
    <scope>NUCLEOTIDE SEQUENCE [LARGE SCALE GENOMIC DNA]</scope>
</reference>
<dbReference type="AlphaFoldDB" id="A0A1F8DRF2"/>
<accession>A0A1F8DRF2</accession>
<evidence type="ECO:0000313" key="2">
    <source>
        <dbReference type="Proteomes" id="UP000177029"/>
    </source>
</evidence>
<dbReference type="EMBL" id="MGIP01000011">
    <property type="protein sequence ID" value="OGM91201.1"/>
    <property type="molecule type" value="Genomic_DNA"/>
</dbReference>
<protein>
    <submittedName>
        <fullName evidence="1">Uncharacterized protein</fullName>
    </submittedName>
</protein>